<dbReference type="InterPro" id="IPR000845">
    <property type="entry name" value="Nucleoside_phosphorylase_d"/>
</dbReference>
<dbReference type="SUPFAM" id="SSF53167">
    <property type="entry name" value="Purine and uridine phosphorylases"/>
    <property type="match status" value="1"/>
</dbReference>
<dbReference type="OrthoDB" id="7357315at2"/>
<protein>
    <recommendedName>
        <fullName evidence="1">Nucleoside phosphorylase domain-containing protein</fullName>
    </recommendedName>
</protein>
<keyword evidence="3" id="KW-1185">Reference proteome</keyword>
<name>A0A5R9JCR8_9PROT</name>
<feature type="domain" description="Nucleoside phosphorylase" evidence="1">
    <location>
        <begin position="29"/>
        <end position="164"/>
    </location>
</feature>
<dbReference type="AlphaFoldDB" id="A0A5R9JCR8"/>
<dbReference type="RefSeq" id="WP_138326484.1">
    <property type="nucleotide sequence ID" value="NZ_VCDI01000004.1"/>
</dbReference>
<comment type="caution">
    <text evidence="2">The sequence shown here is derived from an EMBL/GenBank/DDBJ whole genome shotgun (WGS) entry which is preliminary data.</text>
</comment>
<dbReference type="EMBL" id="VCDI01000004">
    <property type="protein sequence ID" value="TLU72078.1"/>
    <property type="molecule type" value="Genomic_DNA"/>
</dbReference>
<evidence type="ECO:0000259" key="1">
    <source>
        <dbReference type="Pfam" id="PF01048"/>
    </source>
</evidence>
<evidence type="ECO:0000313" key="3">
    <source>
        <dbReference type="Proteomes" id="UP000305654"/>
    </source>
</evidence>
<gene>
    <name evidence="2" type="ORF">FE263_13215</name>
</gene>
<organism evidence="2 3">
    <name type="scientific">Lichenicoccus roseus</name>
    <dbReference type="NCBI Taxonomy" id="2683649"/>
    <lineage>
        <taxon>Bacteria</taxon>
        <taxon>Pseudomonadati</taxon>
        <taxon>Pseudomonadota</taxon>
        <taxon>Alphaproteobacteria</taxon>
        <taxon>Acetobacterales</taxon>
        <taxon>Acetobacteraceae</taxon>
        <taxon>Lichenicoccus</taxon>
    </lineage>
</organism>
<dbReference type="Gene3D" id="3.40.50.1580">
    <property type="entry name" value="Nucleoside phosphorylase domain"/>
    <property type="match status" value="1"/>
</dbReference>
<evidence type="ECO:0000313" key="2">
    <source>
        <dbReference type="EMBL" id="TLU72078.1"/>
    </source>
</evidence>
<dbReference type="Pfam" id="PF01048">
    <property type="entry name" value="PNP_UDP_1"/>
    <property type="match status" value="1"/>
</dbReference>
<accession>A0A5R9JCR8</accession>
<dbReference type="GO" id="GO:0009116">
    <property type="term" value="P:nucleoside metabolic process"/>
    <property type="evidence" value="ECO:0007669"/>
    <property type="project" value="InterPro"/>
</dbReference>
<dbReference type="Proteomes" id="UP000305654">
    <property type="component" value="Unassembled WGS sequence"/>
</dbReference>
<reference evidence="2 3" key="1">
    <citation type="submission" date="2019-05" db="EMBL/GenBank/DDBJ databases">
        <authorList>
            <person name="Pankratov T."/>
            <person name="Grouzdev D."/>
        </authorList>
    </citation>
    <scope>NUCLEOTIDE SEQUENCE [LARGE SCALE GENOMIC DNA]</scope>
    <source>
        <strain evidence="2 3">KEBCLARHB70R</strain>
    </source>
</reference>
<sequence>MSSSASDRIGFLVGLSAEARLLRPLGAGVAVEVSGATAQGAQAAVVRLIAAGAGALVSFGIAAGLDPDLRPGTVLVPSRIVVPGAGGMTDYFTNLALCARLGGVTRGALLHSDSAVDTPDEKRARFEASQCVALDMESGILAEAASRAGLPFAALRAVCDPAGSGLPPAALVALGSDGRMLPGAIARSLLRRPYQVPALVGLGYHAALARRALKARIPHIRIA</sequence>
<proteinExistence type="predicted"/>
<dbReference type="InterPro" id="IPR035994">
    <property type="entry name" value="Nucleoside_phosphorylase_sf"/>
</dbReference>
<dbReference type="GO" id="GO:0003824">
    <property type="term" value="F:catalytic activity"/>
    <property type="evidence" value="ECO:0007669"/>
    <property type="project" value="InterPro"/>
</dbReference>